<organism evidence="2 3">
    <name type="scientific">Ananas comosus</name>
    <name type="common">Pineapple</name>
    <name type="synonym">Ananas ananas</name>
    <dbReference type="NCBI Taxonomy" id="4615"/>
    <lineage>
        <taxon>Eukaryota</taxon>
        <taxon>Viridiplantae</taxon>
        <taxon>Streptophyta</taxon>
        <taxon>Embryophyta</taxon>
        <taxon>Tracheophyta</taxon>
        <taxon>Spermatophyta</taxon>
        <taxon>Magnoliopsida</taxon>
        <taxon>Liliopsida</taxon>
        <taxon>Poales</taxon>
        <taxon>Bromeliaceae</taxon>
        <taxon>Bromelioideae</taxon>
        <taxon>Ananas</taxon>
    </lineage>
</organism>
<evidence type="ECO:0000313" key="2">
    <source>
        <dbReference type="EMBL" id="OAY66133.1"/>
    </source>
</evidence>
<accession>A0A199UMY7</accession>
<protein>
    <submittedName>
        <fullName evidence="2">Uncharacterized protein</fullName>
    </submittedName>
</protein>
<feature type="region of interest" description="Disordered" evidence="1">
    <location>
        <begin position="102"/>
        <end position="143"/>
    </location>
</feature>
<reference evidence="2 3" key="1">
    <citation type="journal article" date="2016" name="DNA Res.">
        <title>The draft genome of MD-2 pineapple using hybrid error correction of long reads.</title>
        <authorList>
            <person name="Redwan R.M."/>
            <person name="Saidin A."/>
            <person name="Kumar S.V."/>
        </authorList>
    </citation>
    <scope>NUCLEOTIDE SEQUENCE [LARGE SCALE GENOMIC DNA]</scope>
    <source>
        <strain evidence="3">cv. MD2</strain>
        <tissue evidence="2">Leaf</tissue>
    </source>
</reference>
<sequence length="268" mass="28994">MASVFKVHFRKISVTSKRLEYVLSASIPELSELTRLDDAKRKREKKWGTLIERSYLFPLGFRVPRRGDGVGTRGDAELHDPLGGLRRVPALLHELGDLRLGEPQLDPHGARVGGGARLGGDDRGGGAGPREGHVGGGASREHEALEALPCADAERPGPGAARRGVAVVGFGVGAGEVDEEVELPRLERGVGVEGSGAESDALDLLGLEHGESRVVSERVQGLRRRLQPQRRPVDHHHLRRAPLPPYAVPHLSQVPFLSLFSLYLFSSE</sequence>
<proteinExistence type="predicted"/>
<name>A0A199UMY7_ANACO</name>
<evidence type="ECO:0000313" key="3">
    <source>
        <dbReference type="Proteomes" id="UP000092600"/>
    </source>
</evidence>
<dbReference type="AlphaFoldDB" id="A0A199UMY7"/>
<feature type="region of interest" description="Disordered" evidence="1">
    <location>
        <begin position="221"/>
        <end position="240"/>
    </location>
</feature>
<feature type="compositionally biased region" description="Gly residues" evidence="1">
    <location>
        <begin position="125"/>
        <end position="138"/>
    </location>
</feature>
<evidence type="ECO:0000256" key="1">
    <source>
        <dbReference type="SAM" id="MobiDB-lite"/>
    </source>
</evidence>
<dbReference type="EMBL" id="LSRQ01006443">
    <property type="protein sequence ID" value="OAY66133.1"/>
    <property type="molecule type" value="Genomic_DNA"/>
</dbReference>
<dbReference type="Proteomes" id="UP000092600">
    <property type="component" value="Unassembled WGS sequence"/>
</dbReference>
<comment type="caution">
    <text evidence="2">The sequence shown here is derived from an EMBL/GenBank/DDBJ whole genome shotgun (WGS) entry which is preliminary data.</text>
</comment>
<gene>
    <name evidence="2" type="ORF">ACMD2_05883</name>
</gene>